<dbReference type="Proteomes" id="UP000286482">
    <property type="component" value="Unassembled WGS sequence"/>
</dbReference>
<feature type="chain" id="PRO_5019161711" evidence="1">
    <location>
        <begin position="23"/>
        <end position="118"/>
    </location>
</feature>
<dbReference type="EMBL" id="RAQO01000013">
    <property type="protein sequence ID" value="RKF12775.1"/>
    <property type="molecule type" value="Genomic_DNA"/>
</dbReference>
<accession>A0A420E610</accession>
<keyword evidence="1" id="KW-0732">Signal</keyword>
<keyword evidence="3" id="KW-1185">Reference proteome</keyword>
<sequence length="118" mass="12723">MMNTTTTLLTAAALFGAFTVNAATINTGPGVIVSAIDGVNTTLETRHSTQLNPGTYELAVRYGIQDHSSNDASYFHSERQIITVNVQDSDLTVSVPSYYADPEVAAYHFARSPQIIVK</sequence>
<name>A0A420E610_9ALTE</name>
<evidence type="ECO:0000313" key="3">
    <source>
        <dbReference type="Proteomes" id="UP000286482"/>
    </source>
</evidence>
<feature type="signal peptide" evidence="1">
    <location>
        <begin position="1"/>
        <end position="22"/>
    </location>
</feature>
<dbReference type="InterPro" id="IPR018635">
    <property type="entry name" value="UPF0319"/>
</dbReference>
<comment type="caution">
    <text evidence="2">The sequence shown here is derived from an EMBL/GenBank/DDBJ whole genome shotgun (WGS) entry which is preliminary data.</text>
</comment>
<evidence type="ECO:0000313" key="2">
    <source>
        <dbReference type="EMBL" id="RKF12775.1"/>
    </source>
</evidence>
<gene>
    <name evidence="2" type="ORF">DBZ36_20110</name>
</gene>
<evidence type="ECO:0000256" key="1">
    <source>
        <dbReference type="SAM" id="SignalP"/>
    </source>
</evidence>
<proteinExistence type="predicted"/>
<reference evidence="2 3" key="1">
    <citation type="submission" date="2018-09" db="EMBL/GenBank/DDBJ databases">
        <authorList>
            <person name="Wang Z."/>
        </authorList>
    </citation>
    <scope>NUCLEOTIDE SEQUENCE [LARGE SCALE GENOMIC DNA]</scope>
    <source>
        <strain evidence="2 3">ALS 81</strain>
    </source>
</reference>
<protein>
    <submittedName>
        <fullName evidence="2">DUF2057 domain-containing protein</fullName>
    </submittedName>
</protein>
<dbReference type="AlphaFoldDB" id="A0A420E610"/>
<dbReference type="Pfam" id="PF09829">
    <property type="entry name" value="DUF2057"/>
    <property type="match status" value="1"/>
</dbReference>
<organism evidence="2 3">
    <name type="scientific">Alginatibacterium sediminis</name>
    <dbReference type="NCBI Taxonomy" id="2164068"/>
    <lineage>
        <taxon>Bacteria</taxon>
        <taxon>Pseudomonadati</taxon>
        <taxon>Pseudomonadota</taxon>
        <taxon>Gammaproteobacteria</taxon>
        <taxon>Alteromonadales</taxon>
        <taxon>Alteromonadaceae</taxon>
        <taxon>Alginatibacterium</taxon>
    </lineage>
</organism>